<proteinExistence type="predicted"/>
<protein>
    <submittedName>
        <fullName evidence="3">Helix-turn-helix domain-containing protein</fullName>
    </submittedName>
</protein>
<dbReference type="InterPro" id="IPR001387">
    <property type="entry name" value="Cro/C1-type_HTH"/>
</dbReference>
<dbReference type="InterPro" id="IPR050807">
    <property type="entry name" value="TransReg_Diox_bact_type"/>
</dbReference>
<dbReference type="EMBL" id="DWYC01000075">
    <property type="protein sequence ID" value="HJB57566.1"/>
    <property type="molecule type" value="Genomic_DNA"/>
</dbReference>
<dbReference type="SUPFAM" id="SSF47413">
    <property type="entry name" value="lambda repressor-like DNA-binding domains"/>
    <property type="match status" value="1"/>
</dbReference>
<organism evidence="3 4">
    <name type="scientific">Candidatus Flavonifractor intestinipullorum</name>
    <dbReference type="NCBI Taxonomy" id="2838587"/>
    <lineage>
        <taxon>Bacteria</taxon>
        <taxon>Bacillati</taxon>
        <taxon>Bacillota</taxon>
        <taxon>Clostridia</taxon>
        <taxon>Eubacteriales</taxon>
        <taxon>Oscillospiraceae</taxon>
        <taxon>Flavonifractor</taxon>
    </lineage>
</organism>
<dbReference type="GO" id="GO:0005829">
    <property type="term" value="C:cytosol"/>
    <property type="evidence" value="ECO:0007669"/>
    <property type="project" value="TreeGrafter"/>
</dbReference>
<dbReference type="Pfam" id="PF01381">
    <property type="entry name" value="HTH_3"/>
    <property type="match status" value="1"/>
</dbReference>
<accession>A0A9D2MCL0</accession>
<dbReference type="PROSITE" id="PS50943">
    <property type="entry name" value="HTH_CROC1"/>
    <property type="match status" value="1"/>
</dbReference>
<dbReference type="CDD" id="cd00093">
    <property type="entry name" value="HTH_XRE"/>
    <property type="match status" value="1"/>
</dbReference>
<dbReference type="Gene3D" id="1.10.260.40">
    <property type="entry name" value="lambda repressor-like DNA-binding domains"/>
    <property type="match status" value="1"/>
</dbReference>
<evidence type="ECO:0000313" key="4">
    <source>
        <dbReference type="Proteomes" id="UP000824208"/>
    </source>
</evidence>
<reference evidence="3" key="2">
    <citation type="submission" date="2021-04" db="EMBL/GenBank/DDBJ databases">
        <authorList>
            <person name="Gilroy R."/>
        </authorList>
    </citation>
    <scope>NUCLEOTIDE SEQUENCE</scope>
    <source>
        <strain evidence="3">CHK189-11263</strain>
    </source>
</reference>
<dbReference type="PANTHER" id="PTHR46797:SF1">
    <property type="entry name" value="METHYLPHOSPHONATE SYNTHASE"/>
    <property type="match status" value="1"/>
</dbReference>
<dbReference type="Proteomes" id="UP000824208">
    <property type="component" value="Unassembled WGS sequence"/>
</dbReference>
<comment type="caution">
    <text evidence="3">The sequence shown here is derived from an EMBL/GenBank/DDBJ whole genome shotgun (WGS) entry which is preliminary data.</text>
</comment>
<dbReference type="GO" id="GO:0003700">
    <property type="term" value="F:DNA-binding transcription factor activity"/>
    <property type="evidence" value="ECO:0007669"/>
    <property type="project" value="TreeGrafter"/>
</dbReference>
<name>A0A9D2MCL0_9FIRM</name>
<sequence length="146" mass="16608">MDSIGARIKQVRLSRGLTQAQLGARCHMADSAIRRYESGRGNPTFETLQRIADALEITVEYLVGGPEKELCDRFDHYGAVLDIKLRSIGYSVGSYEEDACLWINYPDGILLVSDVELKELDADTDAYLRFKLLELKERHPERFKPD</sequence>
<keyword evidence="1" id="KW-0238">DNA-binding</keyword>
<dbReference type="SMART" id="SM00530">
    <property type="entry name" value="HTH_XRE"/>
    <property type="match status" value="1"/>
</dbReference>
<evidence type="ECO:0000256" key="1">
    <source>
        <dbReference type="ARBA" id="ARBA00023125"/>
    </source>
</evidence>
<dbReference type="PANTHER" id="PTHR46797">
    <property type="entry name" value="HTH-TYPE TRANSCRIPTIONAL REGULATOR"/>
    <property type="match status" value="1"/>
</dbReference>
<reference evidence="3" key="1">
    <citation type="journal article" date="2021" name="PeerJ">
        <title>Extensive microbial diversity within the chicken gut microbiome revealed by metagenomics and culture.</title>
        <authorList>
            <person name="Gilroy R."/>
            <person name="Ravi A."/>
            <person name="Getino M."/>
            <person name="Pursley I."/>
            <person name="Horton D.L."/>
            <person name="Alikhan N.F."/>
            <person name="Baker D."/>
            <person name="Gharbi K."/>
            <person name="Hall N."/>
            <person name="Watson M."/>
            <person name="Adriaenssens E.M."/>
            <person name="Foster-Nyarko E."/>
            <person name="Jarju S."/>
            <person name="Secka A."/>
            <person name="Antonio M."/>
            <person name="Oren A."/>
            <person name="Chaudhuri R.R."/>
            <person name="La Ragione R."/>
            <person name="Hildebrand F."/>
            <person name="Pallen M.J."/>
        </authorList>
    </citation>
    <scope>NUCLEOTIDE SEQUENCE</scope>
    <source>
        <strain evidence="3">CHK189-11263</strain>
    </source>
</reference>
<dbReference type="InterPro" id="IPR010982">
    <property type="entry name" value="Lambda_DNA-bd_dom_sf"/>
</dbReference>
<dbReference type="GO" id="GO:0003677">
    <property type="term" value="F:DNA binding"/>
    <property type="evidence" value="ECO:0007669"/>
    <property type="project" value="UniProtKB-KW"/>
</dbReference>
<feature type="domain" description="HTH cro/C1-type" evidence="2">
    <location>
        <begin position="8"/>
        <end position="62"/>
    </location>
</feature>
<evidence type="ECO:0000313" key="3">
    <source>
        <dbReference type="EMBL" id="HJB57566.1"/>
    </source>
</evidence>
<gene>
    <name evidence="3" type="ORF">H9714_08445</name>
</gene>
<dbReference type="AlphaFoldDB" id="A0A9D2MCL0"/>
<evidence type="ECO:0000259" key="2">
    <source>
        <dbReference type="PROSITE" id="PS50943"/>
    </source>
</evidence>